<protein>
    <submittedName>
        <fullName evidence="1">Uncharacterized protein</fullName>
    </submittedName>
</protein>
<organism evidence="1">
    <name type="scientific">Anguilla anguilla</name>
    <name type="common">European freshwater eel</name>
    <name type="synonym">Muraena anguilla</name>
    <dbReference type="NCBI Taxonomy" id="7936"/>
    <lineage>
        <taxon>Eukaryota</taxon>
        <taxon>Metazoa</taxon>
        <taxon>Chordata</taxon>
        <taxon>Craniata</taxon>
        <taxon>Vertebrata</taxon>
        <taxon>Euteleostomi</taxon>
        <taxon>Actinopterygii</taxon>
        <taxon>Neopterygii</taxon>
        <taxon>Teleostei</taxon>
        <taxon>Anguilliformes</taxon>
        <taxon>Anguillidae</taxon>
        <taxon>Anguilla</taxon>
    </lineage>
</organism>
<reference evidence="1" key="1">
    <citation type="submission" date="2014-11" db="EMBL/GenBank/DDBJ databases">
        <authorList>
            <person name="Amaro Gonzalez C."/>
        </authorList>
    </citation>
    <scope>NUCLEOTIDE SEQUENCE</scope>
</reference>
<proteinExistence type="predicted"/>
<name>A0A0E9QUX7_ANGAN</name>
<dbReference type="EMBL" id="GBXM01088674">
    <property type="protein sequence ID" value="JAH19903.1"/>
    <property type="molecule type" value="Transcribed_RNA"/>
</dbReference>
<sequence length="22" mass="2509">MALIHNANPILIIVRECLIKPH</sequence>
<accession>A0A0E9QUX7</accession>
<dbReference type="AlphaFoldDB" id="A0A0E9QUX7"/>
<evidence type="ECO:0000313" key="1">
    <source>
        <dbReference type="EMBL" id="JAH19903.1"/>
    </source>
</evidence>
<reference evidence="1" key="2">
    <citation type="journal article" date="2015" name="Fish Shellfish Immunol.">
        <title>Early steps in the European eel (Anguilla anguilla)-Vibrio vulnificus interaction in the gills: Role of the RtxA13 toxin.</title>
        <authorList>
            <person name="Callol A."/>
            <person name="Pajuelo D."/>
            <person name="Ebbesson L."/>
            <person name="Teles M."/>
            <person name="MacKenzie S."/>
            <person name="Amaro C."/>
        </authorList>
    </citation>
    <scope>NUCLEOTIDE SEQUENCE</scope>
</reference>